<proteinExistence type="predicted"/>
<keyword evidence="3" id="KW-1185">Reference proteome</keyword>
<dbReference type="InterPro" id="IPR025150">
    <property type="entry name" value="GH123_cat"/>
</dbReference>
<dbReference type="AlphaFoldDB" id="A0AA42J2X8"/>
<gene>
    <name evidence="2" type="ORF">PBV87_21910</name>
</gene>
<feature type="domain" description="Glycoside hydrolase 123 catalytic" evidence="1">
    <location>
        <begin position="176"/>
        <end position="494"/>
    </location>
</feature>
<evidence type="ECO:0000313" key="2">
    <source>
        <dbReference type="EMBL" id="MDA3734134.1"/>
    </source>
</evidence>
<evidence type="ECO:0000313" key="3">
    <source>
        <dbReference type="Proteomes" id="UP001169242"/>
    </source>
</evidence>
<reference evidence="2" key="1">
    <citation type="journal article" date="2023" name="Int. J. Syst. Evol. Microbiol.">
        <title>&lt;i&gt;Holtiella tumoricola&lt;/i&gt; gen. nov. sp. nov., isolated from a human clinical sample.</title>
        <authorList>
            <person name="Allen-Vercoe E."/>
            <person name="Daigneault M.C."/>
            <person name="Vancuren S.J."/>
            <person name="Cochrane K."/>
            <person name="O'Neal L.L."/>
            <person name="Sankaranarayanan K."/>
            <person name="Lawson P.A."/>
        </authorList>
    </citation>
    <scope>NUCLEOTIDE SEQUENCE</scope>
    <source>
        <strain evidence="2">CC70A</strain>
    </source>
</reference>
<protein>
    <submittedName>
        <fullName evidence="2">DUF4091 domain-containing protein</fullName>
    </submittedName>
</protein>
<dbReference type="RefSeq" id="WP_271013757.1">
    <property type="nucleotide sequence ID" value="NZ_JAQIFT010000073.1"/>
</dbReference>
<name>A0AA42J2X8_9FIRM</name>
<dbReference type="Pfam" id="PF13320">
    <property type="entry name" value="GH123_cat"/>
    <property type="match status" value="1"/>
</dbReference>
<evidence type="ECO:0000259" key="1">
    <source>
        <dbReference type="Pfam" id="PF13320"/>
    </source>
</evidence>
<dbReference type="Proteomes" id="UP001169242">
    <property type="component" value="Unassembled WGS sequence"/>
</dbReference>
<accession>A0AA42J2X8</accession>
<sequence length="535" mass="61852">MSTIKGYMTHKEEWVYPDVELCQLEQEVSLTMAQNSRRGIQFVVECGEQSLEIAINGAVEYEIFQMIPIPVEYNTISDEAQGGQFVMLDYTLPKPANSTRKAPFEVYDCLKPVGHHIPSQEGKCAFYITLQPNKGVGTTCAADIQLKVGNEVHTTKVNMKVYPVSIPEEKLQITNWFHLENMAKYHNVNYGSTEHLEMIRKYARAMKRMRQTHFFISIDERCIQDKESWQFDFSYLKPIIEIFFDEGLQTMELGYIATRSPHYVGKDFNFVLDNTLSLESTEGYLVMNKYLKAIKKFLEENKWGERVIFHISDEPDVHTSDANVIEERKKTYYMIASQLRKHISGVKVIEAVATSGFKGGIDIWVPLSASYENQKEAFDQLIDNGEEVWNYVCCSPGGAYLNRFLDFELIRNRLLFWGCSAYKLSGFLHWGFNMYLYDMDPFKTTSCHNDTGLGTNFPCGDAFIVYPGEGEPWISMRLEAQRRGAEDCELLNLLREKDMVAYNEIISHVFKSNQEYLSNTNEFELWYERLLCALN</sequence>
<organism evidence="2 3">
    <name type="scientific">Holtiella tumoricola</name>
    <dbReference type="NCBI Taxonomy" id="3018743"/>
    <lineage>
        <taxon>Bacteria</taxon>
        <taxon>Bacillati</taxon>
        <taxon>Bacillota</taxon>
        <taxon>Clostridia</taxon>
        <taxon>Lachnospirales</taxon>
        <taxon>Cellulosilyticaceae</taxon>
        <taxon>Holtiella</taxon>
    </lineage>
</organism>
<comment type="caution">
    <text evidence="2">The sequence shown here is derived from an EMBL/GenBank/DDBJ whole genome shotgun (WGS) entry which is preliminary data.</text>
</comment>
<dbReference type="EMBL" id="JAQIFT010000073">
    <property type="protein sequence ID" value="MDA3734134.1"/>
    <property type="molecule type" value="Genomic_DNA"/>
</dbReference>